<sequence length="48" mass="5544">MVIPYWFECLRVSASRRRVATVLVAAVSRKVRTKLSLLVLCRNARLLQ</sequence>
<proteinExistence type="predicted"/>
<reference evidence="1 2" key="1">
    <citation type="submission" date="2010-01" db="EMBL/GenBank/DDBJ databases">
        <authorList>
            <person name="Weinstock G."/>
            <person name="Sodergren E."/>
            <person name="Clifton S."/>
            <person name="Fulton L."/>
            <person name="Fulton B."/>
            <person name="Courtney L."/>
            <person name="Fronick C."/>
            <person name="Harrison M."/>
            <person name="Strong C."/>
            <person name="Farmer C."/>
            <person name="Delahaunty K."/>
            <person name="Markovic C."/>
            <person name="Hall O."/>
            <person name="Minx P."/>
            <person name="Tomlinson C."/>
            <person name="Mitreva M."/>
            <person name="Nelson J."/>
            <person name="Hou S."/>
            <person name="Wollam A."/>
            <person name="Pepin K.H."/>
            <person name="Johnson M."/>
            <person name="Bhonagiri V."/>
            <person name="Nash W.E."/>
            <person name="Warren W."/>
            <person name="Chinwalla A."/>
            <person name="Mardis E.R."/>
            <person name="Wilson R.K."/>
        </authorList>
    </citation>
    <scope>NUCLEOTIDE SEQUENCE [LARGE SCALE GENOMIC DNA]</scope>
    <source>
        <strain evidence="1 2">NJ9703</strain>
    </source>
</reference>
<organism evidence="1 2">
    <name type="scientific">Neisseria subflava NJ9703</name>
    <dbReference type="NCBI Taxonomy" id="546268"/>
    <lineage>
        <taxon>Bacteria</taxon>
        <taxon>Pseudomonadati</taxon>
        <taxon>Pseudomonadota</taxon>
        <taxon>Betaproteobacteria</taxon>
        <taxon>Neisseriales</taxon>
        <taxon>Neisseriaceae</taxon>
        <taxon>Neisseria</taxon>
    </lineage>
</organism>
<name>A0A9W5IQ84_NEISU</name>
<accession>A0A9W5IQ84</accession>
<evidence type="ECO:0000313" key="2">
    <source>
        <dbReference type="Proteomes" id="UP000004621"/>
    </source>
</evidence>
<evidence type="ECO:0000313" key="1">
    <source>
        <dbReference type="EMBL" id="EFC51610.1"/>
    </source>
</evidence>
<gene>
    <name evidence="1" type="ORF">NEISUBOT_04863</name>
</gene>
<dbReference type="Proteomes" id="UP000004621">
    <property type="component" value="Unassembled WGS sequence"/>
</dbReference>
<dbReference type="AlphaFoldDB" id="A0A9W5IQ84"/>
<comment type="caution">
    <text evidence="1">The sequence shown here is derived from an EMBL/GenBank/DDBJ whole genome shotgun (WGS) entry which is preliminary data.</text>
</comment>
<dbReference type="EMBL" id="ACEO02000009">
    <property type="protein sequence ID" value="EFC51610.1"/>
    <property type="molecule type" value="Genomic_DNA"/>
</dbReference>
<protein>
    <submittedName>
        <fullName evidence="1">Uncharacterized protein</fullName>
    </submittedName>
</protein>